<keyword evidence="8" id="KW-1185">Reference proteome</keyword>
<comment type="caution">
    <text evidence="7">The sequence shown here is derived from an EMBL/GenBank/DDBJ whole genome shotgun (WGS) entry which is preliminary data.</text>
</comment>
<dbReference type="OrthoDB" id="7409867at2"/>
<evidence type="ECO:0000256" key="2">
    <source>
        <dbReference type="ARBA" id="ARBA00022475"/>
    </source>
</evidence>
<keyword evidence="5 6" id="KW-0472">Membrane</keyword>
<gene>
    <name evidence="7" type="ORF">L284_06505</name>
</gene>
<dbReference type="GO" id="GO:0044781">
    <property type="term" value="P:bacterial-type flagellum organization"/>
    <property type="evidence" value="ECO:0007669"/>
    <property type="project" value="InterPro"/>
</dbReference>
<dbReference type="Pfam" id="PF04347">
    <property type="entry name" value="FliO"/>
    <property type="match status" value="1"/>
</dbReference>
<evidence type="ECO:0000256" key="3">
    <source>
        <dbReference type="ARBA" id="ARBA00022692"/>
    </source>
</evidence>
<accession>T0J154</accession>
<evidence type="ECO:0000256" key="5">
    <source>
        <dbReference type="ARBA" id="ARBA00023136"/>
    </source>
</evidence>
<evidence type="ECO:0000256" key="4">
    <source>
        <dbReference type="ARBA" id="ARBA00022989"/>
    </source>
</evidence>
<dbReference type="GO" id="GO:0016020">
    <property type="term" value="C:membrane"/>
    <property type="evidence" value="ECO:0007669"/>
    <property type="project" value="InterPro"/>
</dbReference>
<dbReference type="eggNOG" id="COG3190">
    <property type="taxonomic scope" value="Bacteria"/>
</dbReference>
<dbReference type="Proteomes" id="UP000015527">
    <property type="component" value="Unassembled WGS sequence"/>
</dbReference>
<comment type="subcellular location">
    <subcellularLocation>
        <location evidence="1">Cell membrane</location>
    </subcellularLocation>
</comment>
<keyword evidence="2" id="KW-1003">Cell membrane</keyword>
<dbReference type="InterPro" id="IPR022781">
    <property type="entry name" value="Flagellar_biosynth_FliO"/>
</dbReference>
<dbReference type="EMBL" id="ATHL01000050">
    <property type="protein sequence ID" value="EQB17825.1"/>
    <property type="molecule type" value="Genomic_DNA"/>
</dbReference>
<sequence>MLWYLVKLLVLLPVIGLLAWACLVLTRKMQERATLSLGSRSLRIVETLMLSPTQRLAVIAFHDREILVVANRQGLTRLAEAPARPALDTIVAAKASEP</sequence>
<keyword evidence="3 6" id="KW-0812">Transmembrane</keyword>
<proteinExistence type="predicted"/>
<evidence type="ECO:0000256" key="6">
    <source>
        <dbReference type="SAM" id="Phobius"/>
    </source>
</evidence>
<dbReference type="PATRIC" id="fig|1096930.3.peg.1280"/>
<keyword evidence="4 6" id="KW-1133">Transmembrane helix</keyword>
<dbReference type="AlphaFoldDB" id="T0J154"/>
<evidence type="ECO:0000256" key="1">
    <source>
        <dbReference type="ARBA" id="ARBA00004236"/>
    </source>
</evidence>
<dbReference type="RefSeq" id="WP_021233252.1">
    <property type="nucleotide sequence ID" value="NZ_ATHL01000050.1"/>
</dbReference>
<name>T0J154_9SPHN</name>
<evidence type="ECO:0008006" key="9">
    <source>
        <dbReference type="Google" id="ProtNLM"/>
    </source>
</evidence>
<evidence type="ECO:0000313" key="7">
    <source>
        <dbReference type="EMBL" id="EQB17825.1"/>
    </source>
</evidence>
<reference evidence="7 8" key="1">
    <citation type="journal article" date="2013" name="Genome Announc.">
        <title>Genome Sequence of Novosphingobium lindaniclasticum LE124T, Isolated from a Hexachlorocyclohexane Dumpsite.</title>
        <authorList>
            <person name="Saxena A."/>
            <person name="Nayyar N."/>
            <person name="Sangwan N."/>
            <person name="Kumari R."/>
            <person name="Khurana J.P."/>
            <person name="Lal R."/>
        </authorList>
    </citation>
    <scope>NUCLEOTIDE SEQUENCE [LARGE SCALE GENOMIC DNA]</scope>
    <source>
        <strain evidence="7 8">LE124</strain>
    </source>
</reference>
<organism evidence="7 8">
    <name type="scientific">Novosphingobium lindaniclasticum LE124</name>
    <dbReference type="NCBI Taxonomy" id="1096930"/>
    <lineage>
        <taxon>Bacteria</taxon>
        <taxon>Pseudomonadati</taxon>
        <taxon>Pseudomonadota</taxon>
        <taxon>Alphaproteobacteria</taxon>
        <taxon>Sphingomonadales</taxon>
        <taxon>Sphingomonadaceae</taxon>
        <taxon>Novosphingobium</taxon>
    </lineage>
</organism>
<feature type="transmembrane region" description="Helical" evidence="6">
    <location>
        <begin position="6"/>
        <end position="26"/>
    </location>
</feature>
<protein>
    <recommendedName>
        <fullName evidence="9">Flagellar biogenesis protein</fullName>
    </recommendedName>
</protein>
<evidence type="ECO:0000313" key="8">
    <source>
        <dbReference type="Proteomes" id="UP000015527"/>
    </source>
</evidence>